<dbReference type="FunFam" id="3.30.420.10:FF:000003">
    <property type="entry name" value="Oligoribonuclease"/>
    <property type="match status" value="1"/>
</dbReference>
<evidence type="ECO:0000256" key="5">
    <source>
        <dbReference type="ARBA" id="ARBA00072681"/>
    </source>
</evidence>
<accession>A0A0A9ZF39</accession>
<dbReference type="EMBL" id="GBHO01001053">
    <property type="protein sequence ID" value="JAG42551.1"/>
    <property type="molecule type" value="Transcribed_RNA"/>
</dbReference>
<evidence type="ECO:0000256" key="3">
    <source>
        <dbReference type="ARBA" id="ARBA00022801"/>
    </source>
</evidence>
<comment type="similarity">
    <text evidence="1">Belongs to the oligoribonuclease family.</text>
</comment>
<feature type="domain" description="Exonuclease" evidence="6">
    <location>
        <begin position="69"/>
        <end position="240"/>
    </location>
</feature>
<dbReference type="CDD" id="cd06135">
    <property type="entry name" value="Orn"/>
    <property type="match status" value="1"/>
</dbReference>
<name>A0A0A9ZF39_LYGHE</name>
<sequence length="252" mass="28843">MRLTCWLSHARKSIQCLCSSRSDILGRRANNRLFSEHPAGRKIINLQSYTTKRMSASTTAPKSPISDSNIIWIDMEMTGLDPAKDSIMEVACLITNKDLEIVAEGPNLTIHQPLEKLNAMNEWCLEHHTKSGLFKASLESKISLEQAEDELLKFVQRHTPRGKCPLAGNSVYMDKYFLLKYMPRFCGHLHYRILDVSSVKILAKNWYNLDPPNKIFAHRALDDIKESIQELTYYQTSIFKPLESTSVKSLQK</sequence>
<dbReference type="Gene3D" id="3.30.420.10">
    <property type="entry name" value="Ribonuclease H-like superfamily/Ribonuclease H"/>
    <property type="match status" value="1"/>
</dbReference>
<dbReference type="InterPro" id="IPR012337">
    <property type="entry name" value="RNaseH-like_sf"/>
</dbReference>
<protein>
    <recommendedName>
        <fullName evidence="5">Probable oligoribonuclease</fullName>
    </recommendedName>
</protein>
<dbReference type="GO" id="GO:0003676">
    <property type="term" value="F:nucleic acid binding"/>
    <property type="evidence" value="ECO:0007669"/>
    <property type="project" value="InterPro"/>
</dbReference>
<dbReference type="SUPFAM" id="SSF53098">
    <property type="entry name" value="Ribonuclease H-like"/>
    <property type="match status" value="1"/>
</dbReference>
<dbReference type="InterPro" id="IPR036397">
    <property type="entry name" value="RNaseH_sf"/>
</dbReference>
<dbReference type="PANTHER" id="PTHR11046">
    <property type="entry name" value="OLIGORIBONUCLEASE, MITOCHONDRIAL"/>
    <property type="match status" value="1"/>
</dbReference>
<gene>
    <name evidence="8" type="primary">REXO2_0</name>
    <name evidence="7" type="synonym">REXO2_1</name>
    <name evidence="7" type="ORF">CM83_68311</name>
    <name evidence="8" type="ORF">CM83_68312</name>
</gene>
<dbReference type="GO" id="GO:0000175">
    <property type="term" value="F:3'-5'-RNA exonuclease activity"/>
    <property type="evidence" value="ECO:0007669"/>
    <property type="project" value="InterPro"/>
</dbReference>
<dbReference type="GO" id="GO:0005739">
    <property type="term" value="C:mitochondrion"/>
    <property type="evidence" value="ECO:0007669"/>
    <property type="project" value="TreeGrafter"/>
</dbReference>
<evidence type="ECO:0000256" key="2">
    <source>
        <dbReference type="ARBA" id="ARBA00022722"/>
    </source>
</evidence>
<dbReference type="NCBIfam" id="NF003765">
    <property type="entry name" value="PRK05359.1"/>
    <property type="match status" value="1"/>
</dbReference>
<dbReference type="PANTHER" id="PTHR11046:SF0">
    <property type="entry name" value="OLIGORIBONUCLEASE, MITOCHONDRIAL"/>
    <property type="match status" value="1"/>
</dbReference>
<dbReference type="InterPro" id="IPR022894">
    <property type="entry name" value="Oligoribonuclease"/>
</dbReference>
<organism evidence="8">
    <name type="scientific">Lygus hesperus</name>
    <name type="common">Western plant bug</name>
    <dbReference type="NCBI Taxonomy" id="30085"/>
    <lineage>
        <taxon>Eukaryota</taxon>
        <taxon>Metazoa</taxon>
        <taxon>Ecdysozoa</taxon>
        <taxon>Arthropoda</taxon>
        <taxon>Hexapoda</taxon>
        <taxon>Insecta</taxon>
        <taxon>Pterygota</taxon>
        <taxon>Neoptera</taxon>
        <taxon>Paraneoptera</taxon>
        <taxon>Hemiptera</taxon>
        <taxon>Heteroptera</taxon>
        <taxon>Panheteroptera</taxon>
        <taxon>Cimicomorpha</taxon>
        <taxon>Miridae</taxon>
        <taxon>Mirini</taxon>
        <taxon>Lygus</taxon>
    </lineage>
</organism>
<keyword evidence="4" id="KW-0269">Exonuclease</keyword>
<dbReference type="InterPro" id="IPR013520">
    <property type="entry name" value="Ribonucl_H"/>
</dbReference>
<evidence type="ECO:0000256" key="4">
    <source>
        <dbReference type="ARBA" id="ARBA00022839"/>
    </source>
</evidence>
<dbReference type="Pfam" id="PF00929">
    <property type="entry name" value="RNase_T"/>
    <property type="match status" value="1"/>
</dbReference>
<proteinExistence type="inferred from homology"/>
<reference evidence="8" key="1">
    <citation type="journal article" date="2014" name="PLoS ONE">
        <title>Transcriptome-Based Identification of ABC Transporters in the Western Tarnished Plant Bug Lygus hesperus.</title>
        <authorList>
            <person name="Hull J.J."/>
            <person name="Chaney K."/>
            <person name="Geib S.M."/>
            <person name="Fabrick J.A."/>
            <person name="Brent C.S."/>
            <person name="Walsh D."/>
            <person name="Lavine L.C."/>
        </authorList>
    </citation>
    <scope>NUCLEOTIDE SEQUENCE</scope>
</reference>
<evidence type="ECO:0000313" key="7">
    <source>
        <dbReference type="EMBL" id="JAG42550.1"/>
    </source>
</evidence>
<dbReference type="EMBL" id="GBHO01001054">
    <property type="protein sequence ID" value="JAG42550.1"/>
    <property type="molecule type" value="Transcribed_RNA"/>
</dbReference>
<evidence type="ECO:0000313" key="8">
    <source>
        <dbReference type="EMBL" id="JAG42551.1"/>
    </source>
</evidence>
<dbReference type="SMART" id="SM00479">
    <property type="entry name" value="EXOIII"/>
    <property type="match status" value="1"/>
</dbReference>
<dbReference type="AlphaFoldDB" id="A0A0A9ZF39"/>
<evidence type="ECO:0000256" key="1">
    <source>
        <dbReference type="ARBA" id="ARBA00009921"/>
    </source>
</evidence>
<evidence type="ECO:0000259" key="6">
    <source>
        <dbReference type="SMART" id="SM00479"/>
    </source>
</evidence>
<reference evidence="8" key="2">
    <citation type="submission" date="2014-07" db="EMBL/GenBank/DDBJ databases">
        <authorList>
            <person name="Hull J."/>
        </authorList>
    </citation>
    <scope>NUCLEOTIDE SEQUENCE</scope>
</reference>
<keyword evidence="2" id="KW-0540">Nuclease</keyword>
<keyword evidence="3" id="KW-0378">Hydrolase</keyword>